<organism evidence="16 17">
    <name type="scientific">Laodelphax striatellus</name>
    <name type="common">Small brown planthopper</name>
    <name type="synonym">Delphax striatella</name>
    <dbReference type="NCBI Taxonomy" id="195883"/>
    <lineage>
        <taxon>Eukaryota</taxon>
        <taxon>Metazoa</taxon>
        <taxon>Ecdysozoa</taxon>
        <taxon>Arthropoda</taxon>
        <taxon>Hexapoda</taxon>
        <taxon>Insecta</taxon>
        <taxon>Pterygota</taxon>
        <taxon>Neoptera</taxon>
        <taxon>Paraneoptera</taxon>
        <taxon>Hemiptera</taxon>
        <taxon>Auchenorrhyncha</taxon>
        <taxon>Fulgoroidea</taxon>
        <taxon>Delphacidae</taxon>
        <taxon>Criomorphinae</taxon>
        <taxon>Laodelphax</taxon>
    </lineage>
</organism>
<dbReference type="SMART" id="SM00220">
    <property type="entry name" value="S_TKc"/>
    <property type="match status" value="1"/>
</dbReference>
<dbReference type="SMR" id="A0A482WGE5"/>
<comment type="catalytic activity">
    <reaction evidence="7 13">
        <text>L-threonyl-[protein] + ATP = O-phospho-L-threonyl-[protein] + ADP + H(+)</text>
        <dbReference type="Rhea" id="RHEA:46608"/>
        <dbReference type="Rhea" id="RHEA-COMP:11060"/>
        <dbReference type="Rhea" id="RHEA-COMP:11605"/>
        <dbReference type="ChEBI" id="CHEBI:15378"/>
        <dbReference type="ChEBI" id="CHEBI:30013"/>
        <dbReference type="ChEBI" id="CHEBI:30616"/>
        <dbReference type="ChEBI" id="CHEBI:61977"/>
        <dbReference type="ChEBI" id="CHEBI:456216"/>
        <dbReference type="EC" id="2.7.11.1"/>
    </reaction>
</comment>
<dbReference type="PANTHER" id="PTHR24350">
    <property type="entry name" value="SERINE/THREONINE-PROTEIN KINASE IAL-RELATED"/>
    <property type="match status" value="1"/>
</dbReference>
<feature type="compositionally biased region" description="Polar residues" evidence="14">
    <location>
        <begin position="70"/>
        <end position="83"/>
    </location>
</feature>
<evidence type="ECO:0000256" key="13">
    <source>
        <dbReference type="RuleBase" id="RU367134"/>
    </source>
</evidence>
<keyword evidence="17" id="KW-1185">Reference proteome</keyword>
<dbReference type="GO" id="GO:0032506">
    <property type="term" value="P:cytokinetic process"/>
    <property type="evidence" value="ECO:0007669"/>
    <property type="project" value="UniProtKB-ARBA"/>
</dbReference>
<dbReference type="InterPro" id="IPR011009">
    <property type="entry name" value="Kinase-like_dom_sf"/>
</dbReference>
<keyword evidence="3 13" id="KW-0808">Transferase</keyword>
<dbReference type="STRING" id="195883.A0A482WGE5"/>
<dbReference type="InterPro" id="IPR017441">
    <property type="entry name" value="Protein_kinase_ATP_BS"/>
</dbReference>
<feature type="binding site" evidence="10">
    <location>
        <begin position="370"/>
        <end position="372"/>
    </location>
    <ligand>
        <name>ATP</name>
        <dbReference type="ChEBI" id="CHEBI:30616"/>
    </ligand>
</feature>
<evidence type="ECO:0000256" key="4">
    <source>
        <dbReference type="ARBA" id="ARBA00022741"/>
    </source>
</evidence>
<dbReference type="GO" id="GO:0030261">
    <property type="term" value="P:chromosome condensation"/>
    <property type="evidence" value="ECO:0007669"/>
    <property type="project" value="UniProtKB-ARBA"/>
</dbReference>
<feature type="compositionally biased region" description="Polar residues" evidence="14">
    <location>
        <begin position="176"/>
        <end position="215"/>
    </location>
</feature>
<dbReference type="InterPro" id="IPR008271">
    <property type="entry name" value="Ser/Thr_kinase_AS"/>
</dbReference>
<sequence length="555" mass="61646">MMLRGTGKENRCVQQISQVNAKSTSNTTHCVSKPGTNPSVTNKVVRHSLNTEPLKGGSNVQSHVRRSVDTNKFNSVQPTSATDQVKLASNKPDNSKPIVKPTLSSLYRQNMRAGVSASLVKTSDGQAAHQKPTVSSNVATTQRRSVLPGAFSNNTKTVPTSSVMSSQNRKLAEKTATGQSQPVPLKQNRPSVMNNATGPAKSTSQLQPMQQSQVAKLSDRALMPPPPPPTLSSATIGAVTSQGRENNIVPKKSENCDLKAASDTVQQKEPESESKKEMQVCDSMKKWNLNNFDIGRFLGKGKFGAVFLAREKSSQFVVALKCLMKKQIQNAGVEHQLKREIEIQTHLRHPNILKMYGYFHDDSRVYLILEYAPKGELFKLMKETPNNRFPEDKAAKIVLQLTDALHYCHCKNVIHRDIKPENLLLGSKGELKIADFGWSVHAPSSRRNTVCGTLDYLPPEMISGKKHGKEVDIWSLGVLCFELLTGKPPFETKTYEGTYRRILAVQYTIPEYVSTLARDLITRLLVVEPCARLPLDKVKKHEWIIKHTEAKMECD</sequence>
<dbReference type="FunFam" id="1.10.510.10:FF:000235">
    <property type="entry name" value="Serine/threonine-protein kinase ark1"/>
    <property type="match status" value="1"/>
</dbReference>
<comment type="subcellular location">
    <subcellularLocation>
        <location evidence="1">Midbody</location>
    </subcellularLocation>
</comment>
<evidence type="ECO:0000256" key="7">
    <source>
        <dbReference type="ARBA" id="ARBA00047899"/>
    </source>
</evidence>
<dbReference type="AlphaFoldDB" id="A0A482WGE5"/>
<evidence type="ECO:0000256" key="2">
    <source>
        <dbReference type="ARBA" id="ARBA00022527"/>
    </source>
</evidence>
<evidence type="ECO:0000256" key="6">
    <source>
        <dbReference type="ARBA" id="ARBA00022840"/>
    </source>
</evidence>
<feature type="binding site" evidence="10">
    <location>
        <position position="435"/>
    </location>
    <ligand>
        <name>ATP</name>
        <dbReference type="ChEBI" id="CHEBI:30616"/>
    </ligand>
</feature>
<evidence type="ECO:0000259" key="15">
    <source>
        <dbReference type="PROSITE" id="PS50011"/>
    </source>
</evidence>
<dbReference type="GO" id="GO:0000070">
    <property type="term" value="P:mitotic sister chromatid segregation"/>
    <property type="evidence" value="ECO:0007669"/>
    <property type="project" value="UniProtKB-ARBA"/>
</dbReference>
<dbReference type="CDD" id="cd14007">
    <property type="entry name" value="STKc_Aurora"/>
    <property type="match status" value="1"/>
</dbReference>
<evidence type="ECO:0000313" key="16">
    <source>
        <dbReference type="EMBL" id="RZF32362.1"/>
    </source>
</evidence>
<keyword evidence="2 13" id="KW-0723">Serine/threonine-protein kinase</keyword>
<dbReference type="Gene3D" id="3.30.200.20">
    <property type="entry name" value="Phosphorylase Kinase, domain 1"/>
    <property type="match status" value="1"/>
</dbReference>
<dbReference type="Proteomes" id="UP000291343">
    <property type="component" value="Unassembled WGS sequence"/>
</dbReference>
<comment type="caution">
    <text evidence="16">The sequence shown here is derived from an EMBL/GenBank/DDBJ whole genome shotgun (WGS) entry which is preliminary data.</text>
</comment>
<feature type="compositionally biased region" description="Polar residues" evidence="14">
    <location>
        <begin position="151"/>
        <end position="169"/>
    </location>
</feature>
<feature type="binding site" evidence="10">
    <location>
        <begin position="421"/>
        <end position="422"/>
    </location>
    <ligand>
        <name>ATP</name>
        <dbReference type="ChEBI" id="CHEBI:30616"/>
    </ligand>
</feature>
<comment type="catalytic activity">
    <reaction evidence="8 13">
        <text>L-seryl-[protein] + ATP = O-phospho-L-seryl-[protein] + ADP + H(+)</text>
        <dbReference type="Rhea" id="RHEA:17989"/>
        <dbReference type="Rhea" id="RHEA-COMP:9863"/>
        <dbReference type="Rhea" id="RHEA-COMP:11604"/>
        <dbReference type="ChEBI" id="CHEBI:15378"/>
        <dbReference type="ChEBI" id="CHEBI:29999"/>
        <dbReference type="ChEBI" id="CHEBI:30616"/>
        <dbReference type="ChEBI" id="CHEBI:83421"/>
        <dbReference type="ChEBI" id="CHEBI:456216"/>
        <dbReference type="EC" id="2.7.11.1"/>
    </reaction>
</comment>
<evidence type="ECO:0000256" key="5">
    <source>
        <dbReference type="ARBA" id="ARBA00022777"/>
    </source>
</evidence>
<keyword evidence="4 10" id="KW-0547">Nucleotide-binding</keyword>
<dbReference type="EMBL" id="QKKF02037264">
    <property type="protein sequence ID" value="RZF32362.1"/>
    <property type="molecule type" value="Genomic_DNA"/>
</dbReference>
<feature type="binding site" evidence="10 12">
    <location>
        <position position="321"/>
    </location>
    <ligand>
        <name>ATP</name>
        <dbReference type="ChEBI" id="CHEBI:30616"/>
    </ligand>
</feature>
<accession>A0A482WGE5</accession>
<proteinExistence type="inferred from homology"/>
<dbReference type="PROSITE" id="PS50011">
    <property type="entry name" value="PROTEIN_KINASE_DOM"/>
    <property type="match status" value="1"/>
</dbReference>
<dbReference type="PROSITE" id="PS00107">
    <property type="entry name" value="PROTEIN_KINASE_ATP"/>
    <property type="match status" value="1"/>
</dbReference>
<evidence type="ECO:0000256" key="11">
    <source>
        <dbReference type="PIRSR" id="PIRSR630616-3"/>
    </source>
</evidence>
<feature type="binding site" evidence="10">
    <location>
        <position position="302"/>
    </location>
    <ligand>
        <name>ATP</name>
        <dbReference type="ChEBI" id="CHEBI:30616"/>
    </ligand>
</feature>
<dbReference type="FunFam" id="3.30.200.20:FF:000042">
    <property type="entry name" value="Aurora kinase A"/>
    <property type="match status" value="1"/>
</dbReference>
<dbReference type="GO" id="GO:0005524">
    <property type="term" value="F:ATP binding"/>
    <property type="evidence" value="ECO:0007669"/>
    <property type="project" value="UniProtKB-UniRule"/>
</dbReference>
<dbReference type="Pfam" id="PF00069">
    <property type="entry name" value="Pkinase"/>
    <property type="match status" value="1"/>
</dbReference>
<dbReference type="GO" id="GO:0030496">
    <property type="term" value="C:midbody"/>
    <property type="evidence" value="ECO:0007669"/>
    <property type="project" value="UniProtKB-SubCell"/>
</dbReference>
<feature type="region of interest" description="Disordered" evidence="14">
    <location>
        <begin position="120"/>
        <end position="233"/>
    </location>
</feature>
<evidence type="ECO:0000313" key="17">
    <source>
        <dbReference type="Proteomes" id="UP000291343"/>
    </source>
</evidence>
<evidence type="ECO:0000256" key="1">
    <source>
        <dbReference type="ARBA" id="ARBA00004214"/>
    </source>
</evidence>
<evidence type="ECO:0000256" key="14">
    <source>
        <dbReference type="SAM" id="MobiDB-lite"/>
    </source>
</evidence>
<dbReference type="PROSITE" id="PS00108">
    <property type="entry name" value="PROTEIN_KINASE_ST"/>
    <property type="match status" value="1"/>
</dbReference>
<dbReference type="EC" id="2.7.11.1" evidence="13"/>
<feature type="domain" description="Protein kinase" evidence="15">
    <location>
        <begin position="292"/>
        <end position="544"/>
    </location>
</feature>
<evidence type="ECO:0000256" key="3">
    <source>
        <dbReference type="ARBA" id="ARBA00022679"/>
    </source>
</evidence>
<dbReference type="Gene3D" id="1.10.510.10">
    <property type="entry name" value="Transferase(Phosphotransferase) domain 1"/>
    <property type="match status" value="1"/>
</dbReference>
<dbReference type="InterPro" id="IPR030616">
    <property type="entry name" value="Aur-like"/>
</dbReference>
<feature type="compositionally biased region" description="Polar residues" evidence="14">
    <location>
        <begin position="132"/>
        <end position="144"/>
    </location>
</feature>
<dbReference type="InParanoid" id="A0A482WGE5"/>
<name>A0A482WGE5_LAOST</name>
<protein>
    <recommendedName>
        <fullName evidence="13">Aurora kinase</fullName>
        <ecNumber evidence="13">2.7.11.1</ecNumber>
    </recommendedName>
</protein>
<evidence type="ECO:0000256" key="10">
    <source>
        <dbReference type="PIRSR" id="PIRSR630616-2"/>
    </source>
</evidence>
<comment type="similarity">
    <text evidence="13">Belongs to the protein kinase superfamily. Ser/Thr protein kinase family. Aurora subfamily.</text>
</comment>
<feature type="cross-link" description="Glycyl lysine isopeptide (Lys-Gly) (interchain with G-Cter in SUMO2)" evidence="11">
    <location>
        <position position="419"/>
    </location>
</feature>
<evidence type="ECO:0000256" key="9">
    <source>
        <dbReference type="PIRSR" id="PIRSR630616-1"/>
    </source>
</evidence>
<gene>
    <name evidence="16" type="ORF">LSTR_LSTR001826</name>
</gene>
<evidence type="ECO:0000256" key="12">
    <source>
        <dbReference type="PROSITE-ProRule" id="PRU10141"/>
    </source>
</evidence>
<dbReference type="InterPro" id="IPR000719">
    <property type="entry name" value="Prot_kinase_dom"/>
</dbReference>
<dbReference type="GO" id="GO:0006325">
    <property type="term" value="P:chromatin organization"/>
    <property type="evidence" value="ECO:0007669"/>
    <property type="project" value="UniProtKB-ARBA"/>
</dbReference>
<dbReference type="OrthoDB" id="377346at2759"/>
<feature type="region of interest" description="Disordered" evidence="14">
    <location>
        <begin position="68"/>
        <end position="96"/>
    </location>
</feature>
<dbReference type="GO" id="GO:0004674">
    <property type="term" value="F:protein serine/threonine kinase activity"/>
    <property type="evidence" value="ECO:0007669"/>
    <property type="project" value="UniProtKB-KW"/>
</dbReference>
<reference evidence="16 17" key="1">
    <citation type="journal article" date="2017" name="Gigascience">
        <title>Genome sequence of the small brown planthopper, Laodelphax striatellus.</title>
        <authorList>
            <person name="Zhu J."/>
            <person name="Jiang F."/>
            <person name="Wang X."/>
            <person name="Yang P."/>
            <person name="Bao Y."/>
            <person name="Zhao W."/>
            <person name="Wang W."/>
            <person name="Lu H."/>
            <person name="Wang Q."/>
            <person name="Cui N."/>
            <person name="Li J."/>
            <person name="Chen X."/>
            <person name="Luo L."/>
            <person name="Yu J."/>
            <person name="Kang L."/>
            <person name="Cui F."/>
        </authorList>
    </citation>
    <scope>NUCLEOTIDE SEQUENCE [LARGE SCALE GENOMIC DNA]</scope>
    <source>
        <strain evidence="16">Lst14</strain>
    </source>
</reference>
<keyword evidence="6 10" id="KW-0067">ATP-binding</keyword>
<keyword evidence="5 13" id="KW-0418">Kinase</keyword>
<dbReference type="SUPFAM" id="SSF56112">
    <property type="entry name" value="Protein kinase-like (PK-like)"/>
    <property type="match status" value="1"/>
</dbReference>
<feature type="active site" description="Proton acceptor" evidence="9">
    <location>
        <position position="417"/>
    </location>
</feature>
<evidence type="ECO:0000256" key="8">
    <source>
        <dbReference type="ARBA" id="ARBA00048679"/>
    </source>
</evidence>